<dbReference type="EMBL" id="JBHSMC010000014">
    <property type="protein sequence ID" value="MFC5465423.1"/>
    <property type="molecule type" value="Genomic_DNA"/>
</dbReference>
<sequence length="259" mass="28041">MQQLLNKVAIITGSGRGIGRGIAKHFASEGAKVVIATLDEQEGLEVEQEILQAGGSALCIPTDVESDSSIQSMVDKTIEKFSKIDVLVNNAGITLFKPLFEATLEDWNRVINIDLRGSFLCSKYVAKHMKNSGGGSIINISSNHAIATLPDTEMYAAAKGGINSMTKSMALSLGKYNIRVNAICPGFTDTPHYRTWLDQHENPSLIENEVLKLHAHGKICTPEDIANLALFLATDQSSKMTGESIVLDGGLSYRLYQSI</sequence>
<dbReference type="RefSeq" id="WP_382351754.1">
    <property type="nucleotide sequence ID" value="NZ_JBHSMC010000014.1"/>
</dbReference>
<name>A0ABW0LIG9_9BACI</name>
<dbReference type="InterPro" id="IPR020904">
    <property type="entry name" value="Sc_DH/Rdtase_CS"/>
</dbReference>
<evidence type="ECO:0000256" key="1">
    <source>
        <dbReference type="ARBA" id="ARBA00006484"/>
    </source>
</evidence>
<dbReference type="Proteomes" id="UP001596147">
    <property type="component" value="Unassembled WGS sequence"/>
</dbReference>
<keyword evidence="2" id="KW-0560">Oxidoreductase</keyword>
<keyword evidence="3" id="KW-1185">Reference proteome</keyword>
<evidence type="ECO:0000313" key="2">
    <source>
        <dbReference type="EMBL" id="MFC5465423.1"/>
    </source>
</evidence>
<dbReference type="Gene3D" id="3.40.50.720">
    <property type="entry name" value="NAD(P)-binding Rossmann-like Domain"/>
    <property type="match status" value="1"/>
</dbReference>
<dbReference type="InterPro" id="IPR002347">
    <property type="entry name" value="SDR_fam"/>
</dbReference>
<accession>A0ABW0LIG9</accession>
<dbReference type="SUPFAM" id="SSF51735">
    <property type="entry name" value="NAD(P)-binding Rossmann-fold domains"/>
    <property type="match status" value="1"/>
</dbReference>
<dbReference type="PROSITE" id="PS00061">
    <property type="entry name" value="ADH_SHORT"/>
    <property type="match status" value="1"/>
</dbReference>
<dbReference type="GO" id="GO:0016491">
    <property type="term" value="F:oxidoreductase activity"/>
    <property type="evidence" value="ECO:0007669"/>
    <property type="project" value="UniProtKB-KW"/>
</dbReference>
<comment type="similarity">
    <text evidence="1">Belongs to the short-chain dehydrogenases/reductases (SDR) family.</text>
</comment>
<comment type="caution">
    <text evidence="2">The sequence shown here is derived from an EMBL/GenBank/DDBJ whole genome shotgun (WGS) entry which is preliminary data.</text>
</comment>
<dbReference type="PRINTS" id="PR00081">
    <property type="entry name" value="GDHRDH"/>
</dbReference>
<dbReference type="CDD" id="cd05233">
    <property type="entry name" value="SDR_c"/>
    <property type="match status" value="1"/>
</dbReference>
<dbReference type="NCBIfam" id="NF005559">
    <property type="entry name" value="PRK07231.1"/>
    <property type="match status" value="1"/>
</dbReference>
<reference evidence="3" key="1">
    <citation type="journal article" date="2019" name="Int. J. Syst. Evol. Microbiol.">
        <title>The Global Catalogue of Microorganisms (GCM) 10K type strain sequencing project: providing services to taxonomists for standard genome sequencing and annotation.</title>
        <authorList>
            <consortium name="The Broad Institute Genomics Platform"/>
            <consortium name="The Broad Institute Genome Sequencing Center for Infectious Disease"/>
            <person name="Wu L."/>
            <person name="Ma J."/>
        </authorList>
    </citation>
    <scope>NUCLEOTIDE SEQUENCE [LARGE SCALE GENOMIC DNA]</scope>
    <source>
        <strain evidence="3">CGMCC 1.12237</strain>
    </source>
</reference>
<dbReference type="InterPro" id="IPR036291">
    <property type="entry name" value="NAD(P)-bd_dom_sf"/>
</dbReference>
<evidence type="ECO:0000313" key="3">
    <source>
        <dbReference type="Proteomes" id="UP001596147"/>
    </source>
</evidence>
<gene>
    <name evidence="2" type="ORF">ACFPM4_11745</name>
</gene>
<proteinExistence type="inferred from homology"/>
<dbReference type="PRINTS" id="PR00080">
    <property type="entry name" value="SDRFAMILY"/>
</dbReference>
<organism evidence="2 3">
    <name type="scientific">Lederbergia graminis</name>
    <dbReference type="NCBI Taxonomy" id="735518"/>
    <lineage>
        <taxon>Bacteria</taxon>
        <taxon>Bacillati</taxon>
        <taxon>Bacillota</taxon>
        <taxon>Bacilli</taxon>
        <taxon>Bacillales</taxon>
        <taxon>Bacillaceae</taxon>
        <taxon>Lederbergia</taxon>
    </lineage>
</organism>
<dbReference type="EC" id="1.1.1.-" evidence="2"/>
<dbReference type="PANTHER" id="PTHR42879">
    <property type="entry name" value="3-OXOACYL-(ACYL-CARRIER-PROTEIN) REDUCTASE"/>
    <property type="match status" value="1"/>
</dbReference>
<protein>
    <submittedName>
        <fullName evidence="2">SDR family NAD(P)-dependent oxidoreductase</fullName>
        <ecNumber evidence="2">1.1.1.-</ecNumber>
    </submittedName>
</protein>
<dbReference type="InterPro" id="IPR050259">
    <property type="entry name" value="SDR"/>
</dbReference>
<dbReference type="Pfam" id="PF13561">
    <property type="entry name" value="adh_short_C2"/>
    <property type="match status" value="1"/>
</dbReference>
<dbReference type="PANTHER" id="PTHR42879:SF2">
    <property type="entry name" value="3-OXOACYL-[ACYL-CARRIER-PROTEIN] REDUCTASE FABG"/>
    <property type="match status" value="1"/>
</dbReference>